<comment type="caution">
    <text evidence="1">The sequence shown here is derived from an EMBL/GenBank/DDBJ whole genome shotgun (WGS) entry which is preliminary data.</text>
</comment>
<dbReference type="OrthoDB" id="1633927at2"/>
<dbReference type="EMBL" id="QLUW01000006">
    <property type="protein sequence ID" value="RAP73542.1"/>
    <property type="molecule type" value="Genomic_DNA"/>
</dbReference>
<evidence type="ECO:0000313" key="1">
    <source>
        <dbReference type="EMBL" id="RAP73542.1"/>
    </source>
</evidence>
<dbReference type="Pfam" id="PF11155">
    <property type="entry name" value="DUF2935"/>
    <property type="match status" value="2"/>
</dbReference>
<dbReference type="AlphaFoldDB" id="A0A328TV99"/>
<dbReference type="Proteomes" id="UP000249260">
    <property type="component" value="Unassembled WGS sequence"/>
</dbReference>
<name>A0A328TV99_9BACL</name>
<sequence>MDFENGALYELRFWLQVLGDHARFIRDALAPGEAAEITRAQQFVQAYDSLLNSARQNLDRAGIAALLNMANPLNVQFRAYKLHLLKRSLTGTIVISLAPTFLNHNVNELDEAMRVFAALTRSQLPPPGPALHQHLLWLHDAIGHAGILSCQFDLVEKAWKNRSDAFERDFEAFYLKAIELAGYMRTELTDFPALRRFNQDANAVMLIFMKFLSEVEELTEGKELLSTLSLLIPDHMYREECYYLQKLSQAAQGVPRPVCDPAKPRAGN</sequence>
<organism evidence="1 2">
    <name type="scientific">Paenibacillus montanisoli</name>
    <dbReference type="NCBI Taxonomy" id="2081970"/>
    <lineage>
        <taxon>Bacteria</taxon>
        <taxon>Bacillati</taxon>
        <taxon>Bacillota</taxon>
        <taxon>Bacilli</taxon>
        <taxon>Bacillales</taxon>
        <taxon>Paenibacillaceae</taxon>
        <taxon>Paenibacillus</taxon>
    </lineage>
</organism>
<gene>
    <name evidence="1" type="ORF">DL346_25005</name>
</gene>
<dbReference type="SUPFAM" id="SSF158430">
    <property type="entry name" value="Bacillus cereus metalloprotein-like"/>
    <property type="match status" value="2"/>
</dbReference>
<dbReference type="InterPro" id="IPR021328">
    <property type="entry name" value="CotB-like"/>
</dbReference>
<reference evidence="1 2" key="1">
    <citation type="submission" date="2018-06" db="EMBL/GenBank/DDBJ databases">
        <title>Paenibacillus montanisoli sp. nov., isolated from mountain area soil.</title>
        <authorList>
            <person name="Wu M."/>
        </authorList>
    </citation>
    <scope>NUCLEOTIDE SEQUENCE [LARGE SCALE GENOMIC DNA]</scope>
    <source>
        <strain evidence="1 2">RA17</strain>
    </source>
</reference>
<dbReference type="RefSeq" id="WP_112885126.1">
    <property type="nucleotide sequence ID" value="NZ_QLUW01000006.1"/>
</dbReference>
<accession>A0A328TV99</accession>
<proteinExistence type="predicted"/>
<dbReference type="Gene3D" id="1.20.1260.120">
    <property type="entry name" value="Protein of unknown function DUF2935"/>
    <property type="match status" value="1"/>
</dbReference>
<evidence type="ECO:0000313" key="2">
    <source>
        <dbReference type="Proteomes" id="UP000249260"/>
    </source>
</evidence>
<evidence type="ECO:0008006" key="3">
    <source>
        <dbReference type="Google" id="ProtNLM"/>
    </source>
</evidence>
<keyword evidence="2" id="KW-1185">Reference proteome</keyword>
<protein>
    <recommendedName>
        <fullName evidence="3">DUF2935 domain-containing protein</fullName>
    </recommendedName>
</protein>